<proteinExistence type="predicted"/>
<dbReference type="RefSeq" id="WP_342023146.1">
    <property type="nucleotide sequence ID" value="NZ_CP151657.1"/>
</dbReference>
<sequence>MLALLVVVGLVVGITAVVNQLRGDDAAASDTSEATIPGPGDTPGAADPAADSAAEQPATPDASEAPAPDATAPAGAAKACPTDAVQVSATTDALSYSSGTNPMLTMTVTNNGAEPCEVNVGTSQMEFMVTSGSDRIFSSVDCMQDSQDLMMVIEPKTVETAKFSWDRKRSAPGCAEVSSNPNPGTYMFTARLGGTTSESTRFDLE</sequence>
<evidence type="ECO:0000313" key="3">
    <source>
        <dbReference type="Proteomes" id="UP001448858"/>
    </source>
</evidence>
<name>A0ABZ2ZUW4_9MICC</name>
<dbReference type="Proteomes" id="UP001448858">
    <property type="component" value="Chromosome"/>
</dbReference>
<protein>
    <recommendedName>
        <fullName evidence="4">DUF4232 domain-containing protein</fullName>
    </recommendedName>
</protein>
<evidence type="ECO:0008006" key="4">
    <source>
        <dbReference type="Google" id="ProtNLM"/>
    </source>
</evidence>
<feature type="region of interest" description="Disordered" evidence="1">
    <location>
        <begin position="28"/>
        <end position="77"/>
    </location>
</feature>
<evidence type="ECO:0000313" key="2">
    <source>
        <dbReference type="EMBL" id="WZP15486.1"/>
    </source>
</evidence>
<accession>A0ABZ2ZUW4</accession>
<gene>
    <name evidence="2" type="ORF">AAE021_15225</name>
</gene>
<organism evidence="2 3">
    <name type="scientific">Arthrobacter citreus</name>
    <dbReference type="NCBI Taxonomy" id="1670"/>
    <lineage>
        <taxon>Bacteria</taxon>
        <taxon>Bacillati</taxon>
        <taxon>Actinomycetota</taxon>
        <taxon>Actinomycetes</taxon>
        <taxon>Micrococcales</taxon>
        <taxon>Micrococcaceae</taxon>
        <taxon>Arthrobacter</taxon>
    </lineage>
</organism>
<reference evidence="2 3" key="1">
    <citation type="submission" date="2024-04" db="EMBL/GenBank/DDBJ databases">
        <title>Arthrobacter sp. from Plains bison fecal sample.</title>
        <authorList>
            <person name="Ruzzini A."/>
        </authorList>
    </citation>
    <scope>NUCLEOTIDE SEQUENCE [LARGE SCALE GENOMIC DNA]</scope>
    <source>
        <strain evidence="2 3">EINP1</strain>
    </source>
</reference>
<keyword evidence="3" id="KW-1185">Reference proteome</keyword>
<dbReference type="EMBL" id="CP151657">
    <property type="protein sequence ID" value="WZP15486.1"/>
    <property type="molecule type" value="Genomic_DNA"/>
</dbReference>
<evidence type="ECO:0000256" key="1">
    <source>
        <dbReference type="SAM" id="MobiDB-lite"/>
    </source>
</evidence>